<dbReference type="Gene3D" id="3.10.450.50">
    <property type="match status" value="1"/>
</dbReference>
<gene>
    <name evidence="2" type="ORF">GCM10023175_24660</name>
</gene>
<proteinExistence type="predicted"/>
<organism evidence="2 3">
    <name type="scientific">Pseudonocardia xishanensis</name>
    <dbReference type="NCBI Taxonomy" id="630995"/>
    <lineage>
        <taxon>Bacteria</taxon>
        <taxon>Bacillati</taxon>
        <taxon>Actinomycetota</taxon>
        <taxon>Actinomycetes</taxon>
        <taxon>Pseudonocardiales</taxon>
        <taxon>Pseudonocardiaceae</taxon>
        <taxon>Pseudonocardia</taxon>
    </lineage>
</organism>
<dbReference type="Pfam" id="PF13577">
    <property type="entry name" value="SnoaL_4"/>
    <property type="match status" value="1"/>
</dbReference>
<feature type="domain" description="SnoaL-like" evidence="1">
    <location>
        <begin position="9"/>
        <end position="140"/>
    </location>
</feature>
<evidence type="ECO:0000313" key="2">
    <source>
        <dbReference type="EMBL" id="GAA4545250.1"/>
    </source>
</evidence>
<reference evidence="3" key="1">
    <citation type="journal article" date="2019" name="Int. J. Syst. Evol. Microbiol.">
        <title>The Global Catalogue of Microorganisms (GCM) 10K type strain sequencing project: providing services to taxonomists for standard genome sequencing and annotation.</title>
        <authorList>
            <consortium name="The Broad Institute Genomics Platform"/>
            <consortium name="The Broad Institute Genome Sequencing Center for Infectious Disease"/>
            <person name="Wu L."/>
            <person name="Ma J."/>
        </authorList>
    </citation>
    <scope>NUCLEOTIDE SEQUENCE [LARGE SCALE GENOMIC DNA]</scope>
    <source>
        <strain evidence="3">JCM 17906</strain>
    </source>
</reference>
<evidence type="ECO:0000259" key="1">
    <source>
        <dbReference type="Pfam" id="PF13577"/>
    </source>
</evidence>
<dbReference type="InterPro" id="IPR032710">
    <property type="entry name" value="NTF2-like_dom_sf"/>
</dbReference>
<accession>A0ABP8RR71</accession>
<name>A0ABP8RR71_9PSEU</name>
<dbReference type="SUPFAM" id="SSF54427">
    <property type="entry name" value="NTF2-like"/>
    <property type="match status" value="1"/>
</dbReference>
<dbReference type="Proteomes" id="UP001501598">
    <property type="component" value="Unassembled WGS sequence"/>
</dbReference>
<dbReference type="RefSeq" id="WP_345416276.1">
    <property type="nucleotide sequence ID" value="NZ_BAABGT010000030.1"/>
</dbReference>
<comment type="caution">
    <text evidence="2">The sequence shown here is derived from an EMBL/GenBank/DDBJ whole genome shotgun (WGS) entry which is preliminary data.</text>
</comment>
<protein>
    <recommendedName>
        <fullName evidence="1">SnoaL-like domain-containing protein</fullName>
    </recommendedName>
</protein>
<evidence type="ECO:0000313" key="3">
    <source>
        <dbReference type="Proteomes" id="UP001501598"/>
    </source>
</evidence>
<sequence>MTDDNGWANDHVAIQSLLGRIAHLADTGDLADYRDCFIDDAEWWPPRQPTVDISEEPIRGSAALVAGAQQRRDKGIQGPGTNTRHVVSTFDIEPDGPDRARSRAYWRYYVETDSTPRLHSIGRYDDELVRTADGWRMRIRKVSRG</sequence>
<dbReference type="InterPro" id="IPR037401">
    <property type="entry name" value="SnoaL-like"/>
</dbReference>
<dbReference type="EMBL" id="BAABGT010000030">
    <property type="protein sequence ID" value="GAA4545250.1"/>
    <property type="molecule type" value="Genomic_DNA"/>
</dbReference>
<keyword evidence="3" id="KW-1185">Reference proteome</keyword>